<organism evidence="1 2">
    <name type="scientific">Calidithermus roseus</name>
    <dbReference type="NCBI Taxonomy" id="1644118"/>
    <lineage>
        <taxon>Bacteria</taxon>
        <taxon>Thermotogati</taxon>
        <taxon>Deinococcota</taxon>
        <taxon>Deinococci</taxon>
        <taxon>Thermales</taxon>
        <taxon>Thermaceae</taxon>
        <taxon>Calidithermus</taxon>
    </lineage>
</organism>
<comment type="caution">
    <text evidence="1">The sequence shown here is derived from an EMBL/GenBank/DDBJ whole genome shotgun (WGS) entry which is preliminary data.</text>
</comment>
<keyword evidence="2" id="KW-1185">Reference proteome</keyword>
<protein>
    <submittedName>
        <fullName evidence="1">Uncharacterized protein</fullName>
    </submittedName>
</protein>
<reference evidence="1 2" key="1">
    <citation type="submission" date="2018-08" db="EMBL/GenBank/DDBJ databases">
        <title>Meiothermus roseus NBRC 110900 genome sequencing project.</title>
        <authorList>
            <person name="Da Costa M.S."/>
            <person name="Albuquerque L."/>
            <person name="Raposo P."/>
            <person name="Froufe H.J.C."/>
            <person name="Barroso C.S."/>
            <person name="Egas C."/>
        </authorList>
    </citation>
    <scope>NUCLEOTIDE SEQUENCE [LARGE SCALE GENOMIC DNA]</scope>
    <source>
        <strain evidence="1 2">NBRC 110900</strain>
    </source>
</reference>
<name>A0A399ENP2_9DEIN</name>
<evidence type="ECO:0000313" key="1">
    <source>
        <dbReference type="EMBL" id="RIH85505.1"/>
    </source>
</evidence>
<dbReference type="AlphaFoldDB" id="A0A399ENP2"/>
<evidence type="ECO:0000313" key="2">
    <source>
        <dbReference type="Proteomes" id="UP000265341"/>
    </source>
</evidence>
<accession>A0A399ENP2</accession>
<gene>
    <name evidence="1" type="ORF">Mrose_02179</name>
</gene>
<proteinExistence type="predicted"/>
<sequence length="125" mass="13949">MGNSSPAPPPVRILRNAETLWAELAQSLAAKEDWGSETASVEDLVRSNTLGDRAYVGTAVYCPSRSNLKHQTPWPRAIARLRKRIETSFSRLVRSFHLHVGQFKTFWSLRGRVNLKIAAHPGTLA</sequence>
<dbReference type="EMBL" id="QWLA01000041">
    <property type="protein sequence ID" value="RIH85505.1"/>
    <property type="molecule type" value="Genomic_DNA"/>
</dbReference>
<dbReference type="Proteomes" id="UP000265341">
    <property type="component" value="Unassembled WGS sequence"/>
</dbReference>